<dbReference type="eggNOG" id="ENOG502TEN4">
    <property type="taxonomic scope" value="Eukaryota"/>
</dbReference>
<evidence type="ECO:0000256" key="1">
    <source>
        <dbReference type="SAM" id="MobiDB-lite"/>
    </source>
</evidence>
<organism evidence="2">
    <name type="scientific">Mustela putorius furo</name>
    <name type="common">European domestic ferret</name>
    <name type="synonym">Mustela furo</name>
    <dbReference type="NCBI Taxonomy" id="9669"/>
    <lineage>
        <taxon>Eukaryota</taxon>
        <taxon>Metazoa</taxon>
        <taxon>Chordata</taxon>
        <taxon>Craniata</taxon>
        <taxon>Vertebrata</taxon>
        <taxon>Euteleostomi</taxon>
        <taxon>Mammalia</taxon>
        <taxon>Eutheria</taxon>
        <taxon>Laurasiatheria</taxon>
        <taxon>Carnivora</taxon>
        <taxon>Caniformia</taxon>
        <taxon>Musteloidea</taxon>
        <taxon>Mustelidae</taxon>
        <taxon>Mustelinae</taxon>
        <taxon>Mustela</taxon>
    </lineage>
</organism>
<feature type="region of interest" description="Disordered" evidence="1">
    <location>
        <begin position="260"/>
        <end position="304"/>
    </location>
</feature>
<proteinExistence type="predicted"/>
<feature type="compositionally biased region" description="Low complexity" evidence="1">
    <location>
        <begin position="27"/>
        <end position="39"/>
    </location>
</feature>
<protein>
    <submittedName>
        <fullName evidence="2">Uncharacterized protein</fullName>
    </submittedName>
</protein>
<reference evidence="2" key="1">
    <citation type="submission" date="2024-06" db="UniProtKB">
        <authorList>
            <consortium name="Ensembl"/>
        </authorList>
    </citation>
    <scope>IDENTIFICATION</scope>
</reference>
<dbReference type="AlphaFoldDB" id="M3YGZ7"/>
<sequence>MGQGGGGRGFTYYFFPERGGSPRGNKAAAAHSGSSAPHSRCPPLSAGISQGPSSSPSYLEGSPDPRPARVPHFSLSAVSFSSGASTTPPACLLPSKARSPPAFQPSNTGAPRALSGRRRAVPHQHDHPPGAEDDAAGGQLGPTAQKRRHEEGGRGSSSCGRSGKVARGRPGRAREERAGPGGLRRGGRAAGSAAKGAWPQAPTIAPGGPRGIAGRLRALPDLRQGKAVCEAEAAPQKPLRTLVAGVRCCSSNASRFWSPTFQAGMGGPGVPRDQPGKSREEEPAGAGRGEGGARRPGYPGHGLLGAEACSSRGFPADGLVSGAGLDGVVSPLLPCLAGGDPDAT</sequence>
<dbReference type="Ensembl" id="ENSMPUT00000010778.1">
    <property type="protein sequence ID" value="ENSMPUP00000010604.1"/>
    <property type="gene ID" value="ENSMPUG00000010687.1"/>
</dbReference>
<evidence type="ECO:0000313" key="2">
    <source>
        <dbReference type="Ensembl" id="ENSMPUP00000010604.1"/>
    </source>
</evidence>
<dbReference type="EMBL" id="AEYP01050929">
    <property type="status" value="NOT_ANNOTATED_CDS"/>
    <property type="molecule type" value="Genomic_DNA"/>
</dbReference>
<feature type="region of interest" description="Disordered" evidence="1">
    <location>
        <begin position="16"/>
        <end position="212"/>
    </location>
</feature>
<feature type="compositionally biased region" description="Low complexity" evidence="1">
    <location>
        <begin position="73"/>
        <end position="85"/>
    </location>
</feature>
<accession>M3YGZ7</accession>
<dbReference type="HOGENOM" id="CLU_806452_0_0_1"/>
<dbReference type="InParanoid" id="M3YGZ7"/>
<feature type="compositionally biased region" description="Polar residues" evidence="1">
    <location>
        <begin position="47"/>
        <end position="57"/>
    </location>
</feature>
<name>M3YGZ7_MUSPF</name>